<reference evidence="2 3" key="1">
    <citation type="submission" date="2019-08" db="EMBL/GenBank/DDBJ databases">
        <title>Deep-cultivation of Planctomycetes and their phenomic and genomic characterization uncovers novel biology.</title>
        <authorList>
            <person name="Wiegand S."/>
            <person name="Jogler M."/>
            <person name="Boedeker C."/>
            <person name="Pinto D."/>
            <person name="Vollmers J."/>
            <person name="Rivas-Marin E."/>
            <person name="Kohn T."/>
            <person name="Peeters S.H."/>
            <person name="Heuer A."/>
            <person name="Rast P."/>
            <person name="Oberbeckmann S."/>
            <person name="Bunk B."/>
            <person name="Jeske O."/>
            <person name="Meyerdierks A."/>
            <person name="Storesund J.E."/>
            <person name="Kallscheuer N."/>
            <person name="Luecker S."/>
            <person name="Lage O.M."/>
            <person name="Pohl T."/>
            <person name="Merkel B.J."/>
            <person name="Hornburger P."/>
            <person name="Mueller R.-W."/>
            <person name="Bruemmer F."/>
            <person name="Labrenz M."/>
            <person name="Spormann A.M."/>
            <person name="Op den Camp H."/>
            <person name="Overmann J."/>
            <person name="Amann R."/>
            <person name="Jetten M.S.M."/>
            <person name="Mascher T."/>
            <person name="Medema M.H."/>
            <person name="Devos D.P."/>
            <person name="Kaster A.-K."/>
            <person name="Ovreas L."/>
            <person name="Rohde M."/>
            <person name="Galperin M.Y."/>
            <person name="Jogler C."/>
        </authorList>
    </citation>
    <scope>NUCLEOTIDE SEQUENCE [LARGE SCALE GENOMIC DNA]</scope>
    <source>
        <strain evidence="2 3">OJF2</strain>
    </source>
</reference>
<dbReference type="AlphaFoldDB" id="A0A5B9WAI3"/>
<evidence type="ECO:0008006" key="4">
    <source>
        <dbReference type="Google" id="ProtNLM"/>
    </source>
</evidence>
<dbReference type="RefSeq" id="WP_148597105.1">
    <property type="nucleotide sequence ID" value="NZ_CP042997.1"/>
</dbReference>
<dbReference type="OrthoDB" id="9793188at2"/>
<evidence type="ECO:0000313" key="2">
    <source>
        <dbReference type="EMBL" id="QEH37566.1"/>
    </source>
</evidence>
<proteinExistence type="predicted"/>
<sequence length="253" mass="28588">MSFAIDPEPDPEDDVDRRTLARIRDHGWQVMAVEADDEGPGFAYSVGLVRTFGHPEILTIGLDVRVLMGMINAVSELVRAGKRFDHLDESGDVLEAYNVAFRKVEPRHFRDFVGYARWYYRADEFPLLQCVWPDARGRFPWHADFPVELASRQPVLSDDRCWPFQAGKNVAYFTTRHVLAGAAVLLVSHDEEGDWQFLCGTTNDPSDGALVCLGDMLARDSSLAEVADLPEGWMAERQAPGTDWSRSRSDRRD</sequence>
<organism evidence="2 3">
    <name type="scientific">Aquisphaera giovannonii</name>
    <dbReference type="NCBI Taxonomy" id="406548"/>
    <lineage>
        <taxon>Bacteria</taxon>
        <taxon>Pseudomonadati</taxon>
        <taxon>Planctomycetota</taxon>
        <taxon>Planctomycetia</taxon>
        <taxon>Isosphaerales</taxon>
        <taxon>Isosphaeraceae</taxon>
        <taxon>Aquisphaera</taxon>
    </lineage>
</organism>
<dbReference type="InterPro" id="IPR025358">
    <property type="entry name" value="DUF4262"/>
</dbReference>
<evidence type="ECO:0000313" key="3">
    <source>
        <dbReference type="Proteomes" id="UP000324233"/>
    </source>
</evidence>
<name>A0A5B9WAI3_9BACT</name>
<dbReference type="Pfam" id="PF14081">
    <property type="entry name" value="DUF4262"/>
    <property type="match status" value="1"/>
</dbReference>
<feature type="region of interest" description="Disordered" evidence="1">
    <location>
        <begin position="231"/>
        <end position="253"/>
    </location>
</feature>
<keyword evidence="3" id="KW-1185">Reference proteome</keyword>
<gene>
    <name evidence="2" type="ORF">OJF2_61570</name>
</gene>
<evidence type="ECO:0000256" key="1">
    <source>
        <dbReference type="SAM" id="MobiDB-lite"/>
    </source>
</evidence>
<dbReference type="EMBL" id="CP042997">
    <property type="protein sequence ID" value="QEH37566.1"/>
    <property type="molecule type" value="Genomic_DNA"/>
</dbReference>
<protein>
    <recommendedName>
        <fullName evidence="4">DUF4262 domain-containing protein</fullName>
    </recommendedName>
</protein>
<dbReference type="KEGG" id="agv:OJF2_61570"/>
<dbReference type="Proteomes" id="UP000324233">
    <property type="component" value="Chromosome"/>
</dbReference>
<accession>A0A5B9WAI3</accession>